<accession>A0ABZ2CRF0</accession>
<protein>
    <submittedName>
        <fullName evidence="1">Uncharacterized protein</fullName>
    </submittedName>
</protein>
<dbReference type="EMBL" id="CP137640">
    <property type="protein sequence ID" value="WVX83674.1"/>
    <property type="molecule type" value="Genomic_DNA"/>
</dbReference>
<dbReference type="RefSeq" id="WP_338452551.1">
    <property type="nucleotide sequence ID" value="NZ_CP137640.1"/>
</dbReference>
<keyword evidence="2" id="KW-1185">Reference proteome</keyword>
<evidence type="ECO:0000313" key="2">
    <source>
        <dbReference type="Proteomes" id="UP001357223"/>
    </source>
</evidence>
<sequence>MNKRNLLELRDSLRRRGFWVDIVEAEFVLDSWYSRSNFNELVRLLNQFPLSLEIGEKGIRINSDSLPSGLLKQIETASREDVKYSIKGNLIPSSWNYNERNDLAILELDYGIAALVFALNKVGFQTSMSCDGHGRKEANMWFNHLEYMKEISNLLFSASKENSFAYDWEIRKENVGFALATRKRLANEAWDVSKIQDDVFSLSNLILKEISLNNRKIEIGS</sequence>
<reference evidence="1 2" key="1">
    <citation type="submission" date="2023-10" db="EMBL/GenBank/DDBJ databases">
        <title>Niallia locisalis sp.nov. isolated from a salt pond sample.</title>
        <authorList>
            <person name="Li X.-J."/>
            <person name="Dong L."/>
        </authorList>
    </citation>
    <scope>NUCLEOTIDE SEQUENCE [LARGE SCALE GENOMIC DNA]</scope>
    <source>
        <strain evidence="1 2">DSM 29761</strain>
    </source>
</reference>
<evidence type="ECO:0000313" key="1">
    <source>
        <dbReference type="EMBL" id="WVX83674.1"/>
    </source>
</evidence>
<organism evidence="1 2">
    <name type="scientific">Niallia oryzisoli</name>
    <dbReference type="NCBI Taxonomy" id="1737571"/>
    <lineage>
        <taxon>Bacteria</taxon>
        <taxon>Bacillati</taxon>
        <taxon>Bacillota</taxon>
        <taxon>Bacilli</taxon>
        <taxon>Bacillales</taxon>
        <taxon>Bacillaceae</taxon>
        <taxon>Niallia</taxon>
    </lineage>
</organism>
<proteinExistence type="predicted"/>
<name>A0ABZ2CRF0_9BACI</name>
<gene>
    <name evidence="1" type="ORF">R4Z09_12125</name>
</gene>
<dbReference type="Proteomes" id="UP001357223">
    <property type="component" value="Chromosome"/>
</dbReference>